<dbReference type="InterPro" id="IPR051835">
    <property type="entry name" value="RAC1-GEF"/>
</dbReference>
<dbReference type="AlphaFoldDB" id="A0ABD0J3A0"/>
<dbReference type="InterPro" id="IPR011993">
    <property type="entry name" value="PH-like_dom_sf"/>
</dbReference>
<dbReference type="PANTHER" id="PTHR45858">
    <property type="entry name" value="FERM DOMAIN CONTAINING PROTEIN"/>
    <property type="match status" value="1"/>
</dbReference>
<dbReference type="SUPFAM" id="SSF48065">
    <property type="entry name" value="DBL homology domain (DH-domain)"/>
    <property type="match status" value="1"/>
</dbReference>
<dbReference type="FunFam" id="2.30.29.30:FF:000046">
    <property type="entry name" value="FERM, RhoGEF and pleckstrin domain-containing protein 1"/>
    <property type="match status" value="1"/>
</dbReference>
<feature type="region of interest" description="Disordered" evidence="1">
    <location>
        <begin position="129"/>
        <end position="183"/>
    </location>
</feature>
<evidence type="ECO:0000259" key="3">
    <source>
        <dbReference type="PROSITE" id="PS50010"/>
    </source>
</evidence>
<evidence type="ECO:0000259" key="2">
    <source>
        <dbReference type="PROSITE" id="PS50003"/>
    </source>
</evidence>
<dbReference type="PROSITE" id="PS50010">
    <property type="entry name" value="DH_2"/>
    <property type="match status" value="1"/>
</dbReference>
<organism evidence="4 5">
    <name type="scientific">Batillaria attramentaria</name>
    <dbReference type="NCBI Taxonomy" id="370345"/>
    <lineage>
        <taxon>Eukaryota</taxon>
        <taxon>Metazoa</taxon>
        <taxon>Spiralia</taxon>
        <taxon>Lophotrochozoa</taxon>
        <taxon>Mollusca</taxon>
        <taxon>Gastropoda</taxon>
        <taxon>Caenogastropoda</taxon>
        <taxon>Sorbeoconcha</taxon>
        <taxon>Cerithioidea</taxon>
        <taxon>Batillariidae</taxon>
        <taxon>Batillaria</taxon>
    </lineage>
</organism>
<dbReference type="CDD" id="cd13235">
    <property type="entry name" value="PH2_FARP1-like"/>
    <property type="match status" value="1"/>
</dbReference>
<name>A0ABD0J3A0_9CAEN</name>
<evidence type="ECO:0000313" key="5">
    <source>
        <dbReference type="Proteomes" id="UP001519460"/>
    </source>
</evidence>
<dbReference type="InterPro" id="IPR001849">
    <property type="entry name" value="PH_domain"/>
</dbReference>
<dbReference type="SMART" id="SM00233">
    <property type="entry name" value="PH"/>
    <property type="match status" value="2"/>
</dbReference>
<feature type="region of interest" description="Disordered" evidence="1">
    <location>
        <begin position="552"/>
        <end position="586"/>
    </location>
</feature>
<dbReference type="SMART" id="SM00325">
    <property type="entry name" value="RhoGEF"/>
    <property type="match status" value="1"/>
</dbReference>
<feature type="domain" description="PH" evidence="2">
    <location>
        <begin position="450"/>
        <end position="548"/>
    </location>
</feature>
<dbReference type="EMBL" id="JACVVK020000681">
    <property type="protein sequence ID" value="KAK7456554.1"/>
    <property type="molecule type" value="Genomic_DNA"/>
</dbReference>
<dbReference type="InterPro" id="IPR000219">
    <property type="entry name" value="DH_dom"/>
</dbReference>
<feature type="domain" description="DH" evidence="3">
    <location>
        <begin position="186"/>
        <end position="421"/>
    </location>
</feature>
<comment type="caution">
    <text evidence="4">The sequence shown here is derived from an EMBL/GenBank/DDBJ whole genome shotgun (WGS) entry which is preliminary data.</text>
</comment>
<dbReference type="Proteomes" id="UP001519460">
    <property type="component" value="Unassembled WGS sequence"/>
</dbReference>
<dbReference type="Gene3D" id="2.30.29.30">
    <property type="entry name" value="Pleckstrin-homology domain (PH domain)/Phosphotyrosine-binding domain (PTB)"/>
    <property type="match status" value="2"/>
</dbReference>
<sequence length="731" mass="83722">MLIRTRRCSSAERLGTEACIQLALWPNGVPQETRSELYPRACLCAWTGNHLGQGCYTHSVHSFLPGYHANNIQALSPGFQAKDRKFSAPVFRSTEDHPSLEEHRLSRTAEVENIPGIVEEERMEAEHHNNIGSLTRKRHYSTPSKNPAADVSSSSIGFPSNISSLSAGMDGEEETKKRSKRRPSDTGYYVVKELLMTERTYKKDLEVLVKWFRGAVSGDPEMLNSMIELIFSRLDPIYEFHCTLVKEIDQRLSSWEGRSSSQANGDWQRIGDVLLQAVDTVAEVLWKTFPEGMVVCDPCQPLPCYIQHSAVSADSPASVLGSFGFVLYRNYFNSQEDIVLALDQRVRGNKSFEELYKEFESQKVCYLPLNTFFLKPGQRLLHYRLIVERLVKHYPLNHPDAADCAAALKKLKDLTDTYKDKLHRLENLQKLMELQRDLIGLENLVSVDREFLREGCLQKYSRKGYQQRMFFLFSDMLVYTSRAASSLLQFKVHGQLPLRGMTIEETEQSKVAVPNTFAIYGGSRCILVAASSQEEKNKWIEDINQAVQTATLRPDTERPQYPSLKSSTSSTENIDGAGGDNDRMSEKPIQHRANTTMHVCWHRNTSVSIYDHERALKNQLSGYLLRKFKTSNGWQKLWVVFTNFCLFFYKTYQDDFPLASLPLLGYAVNQPEPEDGISKDHVFKLQFKNHVYFFRAESEYTYARWMEVINSATSSARRTRLFSRMTSQFDS</sequence>
<feature type="compositionally biased region" description="Polar residues" evidence="1">
    <location>
        <begin position="563"/>
        <end position="573"/>
    </location>
</feature>
<evidence type="ECO:0000313" key="4">
    <source>
        <dbReference type="EMBL" id="KAK7456554.1"/>
    </source>
</evidence>
<dbReference type="SUPFAM" id="SSF50729">
    <property type="entry name" value="PH domain-like"/>
    <property type="match status" value="2"/>
</dbReference>
<evidence type="ECO:0000256" key="1">
    <source>
        <dbReference type="SAM" id="MobiDB-lite"/>
    </source>
</evidence>
<feature type="compositionally biased region" description="Low complexity" evidence="1">
    <location>
        <begin position="152"/>
        <end position="166"/>
    </location>
</feature>
<protein>
    <submittedName>
        <fullName evidence="4">Uncharacterized protein</fullName>
    </submittedName>
</protein>
<proteinExistence type="predicted"/>
<reference evidence="4 5" key="1">
    <citation type="journal article" date="2023" name="Sci. Data">
        <title>Genome assembly of the Korean intertidal mud-creeper Batillaria attramentaria.</title>
        <authorList>
            <person name="Patra A.K."/>
            <person name="Ho P.T."/>
            <person name="Jun S."/>
            <person name="Lee S.J."/>
            <person name="Kim Y."/>
            <person name="Won Y.J."/>
        </authorList>
    </citation>
    <scope>NUCLEOTIDE SEQUENCE [LARGE SCALE GENOMIC DNA]</scope>
    <source>
        <strain evidence="4">Wonlab-2016</strain>
    </source>
</reference>
<dbReference type="CDD" id="cd00160">
    <property type="entry name" value="RhoGEF"/>
    <property type="match status" value="1"/>
</dbReference>
<dbReference type="Pfam" id="PF00169">
    <property type="entry name" value="PH"/>
    <property type="match status" value="2"/>
</dbReference>
<accession>A0ABD0J3A0</accession>
<feature type="domain" description="PH" evidence="2">
    <location>
        <begin position="617"/>
        <end position="714"/>
    </location>
</feature>
<gene>
    <name evidence="4" type="ORF">BaRGS_00039332</name>
</gene>
<keyword evidence="5" id="KW-1185">Reference proteome</keyword>
<dbReference type="CDD" id="cd01220">
    <property type="entry name" value="PH1_FARP1-like"/>
    <property type="match status" value="1"/>
</dbReference>
<dbReference type="Pfam" id="PF00621">
    <property type="entry name" value="RhoGEF"/>
    <property type="match status" value="1"/>
</dbReference>
<dbReference type="InterPro" id="IPR035899">
    <property type="entry name" value="DBL_dom_sf"/>
</dbReference>
<dbReference type="PANTHER" id="PTHR45858:SF5">
    <property type="entry name" value="MOESIN_EZRIN_RADIXIN HOMOLOG 1"/>
    <property type="match status" value="1"/>
</dbReference>
<dbReference type="PROSITE" id="PS50003">
    <property type="entry name" value="PH_DOMAIN"/>
    <property type="match status" value="2"/>
</dbReference>
<dbReference type="Gene3D" id="1.20.900.10">
    <property type="entry name" value="Dbl homology (DH) domain"/>
    <property type="match status" value="1"/>
</dbReference>